<keyword evidence="1" id="KW-1133">Transmembrane helix</keyword>
<evidence type="ECO:0000256" key="1">
    <source>
        <dbReference type="SAM" id="Phobius"/>
    </source>
</evidence>
<keyword evidence="1" id="KW-0472">Membrane</keyword>
<protein>
    <recommendedName>
        <fullName evidence="2">Ig-like domain-containing protein</fullName>
    </recommendedName>
</protein>
<proteinExistence type="predicted"/>
<reference evidence="3" key="1">
    <citation type="submission" date="2021-09" db="EMBL/GenBank/DDBJ databases">
        <authorList>
            <person name="Huang Q."/>
            <person name="Tao Y."/>
        </authorList>
    </citation>
    <scope>NUCLEOTIDE SEQUENCE</scope>
</reference>
<evidence type="ECO:0000313" key="3">
    <source>
        <dbReference type="EMBL" id="UDW09942.1"/>
    </source>
</evidence>
<feature type="transmembrane region" description="Helical" evidence="1">
    <location>
        <begin position="44"/>
        <end position="64"/>
    </location>
</feature>
<dbReference type="PROSITE" id="PS50835">
    <property type="entry name" value="IG_LIKE"/>
    <property type="match status" value="1"/>
</dbReference>
<keyword evidence="1" id="KW-0812">Transmembrane</keyword>
<sequence>MIWYWVFVLLTTVLFAVCVYLAYRFRRDKLDDFIDWVKPNIRKIIIAWFVVIGILTFCLIRPIINTVACQFDGMTYKVNTSYSWYKNGSYADKCLFTGKNGSLLPLRIIRDQPDGDHTSDVVN</sequence>
<name>A0A8K1V2T0_9CAUD</name>
<evidence type="ECO:0000259" key="2">
    <source>
        <dbReference type="PROSITE" id="PS50835"/>
    </source>
</evidence>
<dbReference type="InterPro" id="IPR007110">
    <property type="entry name" value="Ig-like_dom"/>
</dbReference>
<organism evidence="3">
    <name type="scientific">Escherichia phage 18-1-2</name>
    <dbReference type="NCBI Taxonomy" id="2883041"/>
    <lineage>
        <taxon>Viruses</taxon>
        <taxon>Duplodnaviria</taxon>
        <taxon>Heunggongvirae</taxon>
        <taxon>Uroviricota</taxon>
        <taxon>Caudoviricetes</taxon>
        <taxon>Vequintavirinae</taxon>
        <taxon>Avunavirus</taxon>
    </lineage>
</organism>
<accession>A0A8K1V2T0</accession>
<feature type="transmembrane region" description="Helical" evidence="1">
    <location>
        <begin position="6"/>
        <end position="23"/>
    </location>
</feature>
<feature type="domain" description="Ig-like" evidence="2">
    <location>
        <begin position="39"/>
        <end position="123"/>
    </location>
</feature>
<dbReference type="EMBL" id="OK136181">
    <property type="protein sequence ID" value="UDW09942.1"/>
    <property type="molecule type" value="Genomic_DNA"/>
</dbReference>